<feature type="domain" description="Beta-defensin" evidence="8">
    <location>
        <begin position="31"/>
        <end position="59"/>
    </location>
</feature>
<dbReference type="Pfam" id="PF13841">
    <property type="entry name" value="Defensin_beta_2"/>
    <property type="match status" value="1"/>
</dbReference>
<evidence type="ECO:0000256" key="6">
    <source>
        <dbReference type="RuleBase" id="RU231113"/>
    </source>
</evidence>
<dbReference type="OrthoDB" id="9832741at2759"/>
<evidence type="ECO:0000313" key="9">
    <source>
        <dbReference type="Proteomes" id="UP000694851"/>
    </source>
</evidence>
<dbReference type="Proteomes" id="UP000694851">
    <property type="component" value="Unplaced"/>
</dbReference>
<evidence type="ECO:0000256" key="7">
    <source>
        <dbReference type="SAM" id="MobiDB-lite"/>
    </source>
</evidence>
<comment type="function">
    <text evidence="6">Has antibacterial activity.</text>
</comment>
<keyword evidence="4" id="KW-0732">Signal</keyword>
<keyword evidence="9" id="KW-1185">Reference proteome</keyword>
<evidence type="ECO:0000256" key="4">
    <source>
        <dbReference type="ARBA" id="ARBA00022729"/>
    </source>
</evidence>
<feature type="region of interest" description="Disordered" evidence="7">
    <location>
        <begin position="1"/>
        <end position="24"/>
    </location>
</feature>
<sequence>MQKENEANAKRNSPATLGNGLNPISTEMYKSCYKIGTCRLECHASEKLVDYCMFHLECCVKGNPA</sequence>
<keyword evidence="3 6" id="KW-0964">Secreted</keyword>
<keyword evidence="6" id="KW-0211">Defensin</keyword>
<keyword evidence="5" id="KW-1015">Disulfide bond</keyword>
<evidence type="ECO:0000256" key="3">
    <source>
        <dbReference type="ARBA" id="ARBA00022525"/>
    </source>
</evidence>
<evidence type="ECO:0000313" key="10">
    <source>
        <dbReference type="RefSeq" id="XP_019491666.1"/>
    </source>
</evidence>
<dbReference type="GO" id="GO:0042742">
    <property type="term" value="P:defense response to bacterium"/>
    <property type="evidence" value="ECO:0007669"/>
    <property type="project" value="UniProtKB-UniRule"/>
</dbReference>
<evidence type="ECO:0000256" key="1">
    <source>
        <dbReference type="ARBA" id="ARBA00004613"/>
    </source>
</evidence>
<keyword evidence="6" id="KW-0929">Antimicrobial</keyword>
<dbReference type="KEGG" id="hai:109379513"/>
<evidence type="ECO:0000256" key="5">
    <source>
        <dbReference type="ARBA" id="ARBA00023157"/>
    </source>
</evidence>
<dbReference type="GO" id="GO:0045087">
    <property type="term" value="P:innate immune response"/>
    <property type="evidence" value="ECO:0007669"/>
    <property type="project" value="InterPro"/>
</dbReference>
<protein>
    <recommendedName>
        <fullName evidence="6">Beta-defensin</fullName>
    </recommendedName>
</protein>
<accession>A0A8B7QSN1</accession>
<dbReference type="InterPro" id="IPR025933">
    <property type="entry name" value="Beta_defensin_dom"/>
</dbReference>
<name>A0A8B7QSN1_HIPAR</name>
<comment type="subcellular location">
    <subcellularLocation>
        <location evidence="1 6">Secreted</location>
    </subcellularLocation>
</comment>
<evidence type="ECO:0000259" key="8">
    <source>
        <dbReference type="Pfam" id="PF13841"/>
    </source>
</evidence>
<organism evidence="9 10">
    <name type="scientific">Hipposideros armiger</name>
    <name type="common">Great Himalayan leaf-nosed bat</name>
    <dbReference type="NCBI Taxonomy" id="186990"/>
    <lineage>
        <taxon>Eukaryota</taxon>
        <taxon>Metazoa</taxon>
        <taxon>Chordata</taxon>
        <taxon>Craniata</taxon>
        <taxon>Vertebrata</taxon>
        <taxon>Euteleostomi</taxon>
        <taxon>Mammalia</taxon>
        <taxon>Eutheria</taxon>
        <taxon>Laurasiatheria</taxon>
        <taxon>Chiroptera</taxon>
        <taxon>Yinpterochiroptera</taxon>
        <taxon>Rhinolophoidea</taxon>
        <taxon>Hipposideridae</taxon>
        <taxon>Hipposideros</taxon>
    </lineage>
</organism>
<dbReference type="AlphaFoldDB" id="A0A8B7QSN1"/>
<dbReference type="RefSeq" id="XP_019491666.1">
    <property type="nucleotide sequence ID" value="XM_019636121.1"/>
</dbReference>
<evidence type="ECO:0000256" key="2">
    <source>
        <dbReference type="ARBA" id="ARBA00007371"/>
    </source>
</evidence>
<proteinExistence type="inferred from homology"/>
<dbReference type="GO" id="GO:0005576">
    <property type="term" value="C:extracellular region"/>
    <property type="evidence" value="ECO:0007669"/>
    <property type="project" value="UniProtKB-SubCell"/>
</dbReference>
<comment type="similarity">
    <text evidence="2 6">Belongs to the beta-defensin family.</text>
</comment>
<reference evidence="10" key="1">
    <citation type="submission" date="2025-08" db="UniProtKB">
        <authorList>
            <consortium name="RefSeq"/>
        </authorList>
    </citation>
    <scope>IDENTIFICATION</scope>
    <source>
        <tissue evidence="10">Muscle</tissue>
    </source>
</reference>
<gene>
    <name evidence="10" type="primary">DEFB134</name>
</gene>
<dbReference type="CTD" id="613211"/>
<keyword evidence="6" id="KW-0044">Antibiotic</keyword>
<dbReference type="GeneID" id="109379513"/>